<accession>A0AAD5WV43</accession>
<proteinExistence type="predicted"/>
<dbReference type="Proteomes" id="UP001201980">
    <property type="component" value="Unassembled WGS sequence"/>
</dbReference>
<feature type="transmembrane region" description="Helical" evidence="2">
    <location>
        <begin position="49"/>
        <end position="68"/>
    </location>
</feature>
<organism evidence="3 4">
    <name type="scientific">Zalerion maritima</name>
    <dbReference type="NCBI Taxonomy" id="339359"/>
    <lineage>
        <taxon>Eukaryota</taxon>
        <taxon>Fungi</taxon>
        <taxon>Dikarya</taxon>
        <taxon>Ascomycota</taxon>
        <taxon>Pezizomycotina</taxon>
        <taxon>Sordariomycetes</taxon>
        <taxon>Lulworthiomycetidae</taxon>
        <taxon>Lulworthiales</taxon>
        <taxon>Lulworthiaceae</taxon>
        <taxon>Zalerion</taxon>
    </lineage>
</organism>
<evidence type="ECO:0000256" key="1">
    <source>
        <dbReference type="SAM" id="MobiDB-lite"/>
    </source>
</evidence>
<dbReference type="AlphaFoldDB" id="A0AAD5WV43"/>
<feature type="transmembrane region" description="Helical" evidence="2">
    <location>
        <begin position="80"/>
        <end position="100"/>
    </location>
</feature>
<evidence type="ECO:0000313" key="4">
    <source>
        <dbReference type="Proteomes" id="UP001201980"/>
    </source>
</evidence>
<keyword evidence="4" id="KW-1185">Reference proteome</keyword>
<dbReference type="PANTHER" id="PTHR37451">
    <property type="entry name" value="MARVEL DOMAIN"/>
    <property type="match status" value="1"/>
</dbReference>
<gene>
    <name evidence="3" type="ORF">MKZ38_000906</name>
</gene>
<keyword evidence="2" id="KW-0812">Transmembrane</keyword>
<name>A0AAD5WV43_9PEZI</name>
<feature type="transmembrane region" description="Helical" evidence="2">
    <location>
        <begin position="12"/>
        <end position="37"/>
    </location>
</feature>
<keyword evidence="2" id="KW-1133">Transmembrane helix</keyword>
<reference evidence="3" key="1">
    <citation type="submission" date="2022-07" db="EMBL/GenBank/DDBJ databases">
        <title>Draft genome sequence of Zalerion maritima ATCC 34329, a (micro)plastics degrading marine fungus.</title>
        <authorList>
            <person name="Paco A."/>
            <person name="Goncalves M.F.M."/>
            <person name="Rocha-Santos T.A.P."/>
            <person name="Alves A."/>
        </authorList>
    </citation>
    <scope>NUCLEOTIDE SEQUENCE</scope>
    <source>
        <strain evidence="3">ATCC 34329</strain>
    </source>
</reference>
<feature type="transmembrane region" description="Helical" evidence="2">
    <location>
        <begin position="120"/>
        <end position="142"/>
    </location>
</feature>
<sequence>MGRLEFAPERVPLIKLALHVAQMVLVFVAWCLEIAVIRGEDSTINGNNGWTFGLCFLSIPAWIYLCMAPRFPRTRKLADPRIMAIVDGLFAIFWLSAFASQAAFNSAGSCGQVCTLSKTIVGLAFFVCLFFVGSTIVSIYTVKYYQWNNGRLPGYPDNDNKKIRVDDNDPDKGAFSTEMHDDEAQYGAVNTADDHDDQTTAYGGGGYSSLGSRFGATDDGGYGSGTRTDLSYNDGRTDLSYNNASRTDISYGDTDTEYRPQTAATSSVGGHPYTAPSAVDVYEDDRPAHYPAAPYER</sequence>
<keyword evidence="2" id="KW-0472">Membrane</keyword>
<evidence type="ECO:0000313" key="3">
    <source>
        <dbReference type="EMBL" id="KAJ2906651.1"/>
    </source>
</evidence>
<evidence type="ECO:0008006" key="5">
    <source>
        <dbReference type="Google" id="ProtNLM"/>
    </source>
</evidence>
<protein>
    <recommendedName>
        <fullName evidence="5">MARVEL domain-containing protein</fullName>
    </recommendedName>
</protein>
<dbReference type="PANTHER" id="PTHR37451:SF3">
    <property type="entry name" value="MARVEL DOMAIN-CONTAINING PROTEIN"/>
    <property type="match status" value="1"/>
</dbReference>
<feature type="compositionally biased region" description="Polar residues" evidence="1">
    <location>
        <begin position="239"/>
        <end position="248"/>
    </location>
</feature>
<feature type="region of interest" description="Disordered" evidence="1">
    <location>
        <begin position="218"/>
        <end position="297"/>
    </location>
</feature>
<evidence type="ECO:0000256" key="2">
    <source>
        <dbReference type="SAM" id="Phobius"/>
    </source>
</evidence>
<dbReference type="EMBL" id="JAKWBI020000011">
    <property type="protein sequence ID" value="KAJ2906651.1"/>
    <property type="molecule type" value="Genomic_DNA"/>
</dbReference>
<comment type="caution">
    <text evidence="3">The sequence shown here is derived from an EMBL/GenBank/DDBJ whole genome shotgun (WGS) entry which is preliminary data.</text>
</comment>